<accession>A0ABM0GZA2</accession>
<evidence type="ECO:0000256" key="1">
    <source>
        <dbReference type="ARBA" id="ARBA00004123"/>
    </source>
</evidence>
<keyword evidence="5" id="KW-1185">Reference proteome</keyword>
<sequence length="2033" mass="228688">MAERVAVNLASSLWKNYKDLRSTVEAAIEHKQLEAFHDLEVSLKKYKPDFISLLKNPAKNAQHCDQIRKGPTEGITMEGQNAPFIIPASLVDETLVFSNLFDINEFTALEFLLTGEQQQSQFPGLPRGLVAVLLYYDTKNSLVHSLRTLIQAREGKTWTLGLPEDLMIMVTKFTDQLIEEGLLNKVLGLLQSFDETKEVDKLQRERALGNSKHRKQVFDLIKEIRTGLSDCLFCMACQSRLNNTDTVQLVNYFEKCSPLKSDGCIDDVHLGLVMTFMYAMDVSILEQAIEDKEDIANQLPILADSSYVPDVHNLLFSEDEWSTPGLKAVLQFVWGVALRNIAQQPGSQDIQDYIEEDEAVIDVALSSGVFQFMKNSIIASKTFHNEEFYVRCLHALVTDFIIQMPLKVKELRNRGDEAARIVLTHTMEGLESPANLRRDFEHFMLLLGELYGKDPLKLQLPFEYWCPGESSVSPIAGFAGHYHHRPPHRQVSLYKFVRIAGDLLPPSLYVPYIKMLTGLANGPQCAHHCFNLLKANGISAGGNISSVSWDHFFMSINQYYTNLRHEIPSLHDTHIYRHTASRGITPQELDGLMTVLKLMQQIARQDDAARIALCENQSWLPIVLLFGLLSCSVPPILKGELLHTLAALGKSPEVAATLWQSLEVSQILPTVSSATASGIQVELDEVEARNEEFPMLLGFLDFMNTLTDIPVPASLGAGFRAPGFDPYLDFLRDVVFLKFNTRAYRNPADKWQVAADVLEILLKLLRDYRPQAEDFIDQQVEIQGGGMVLTNKPPGYNLLIHMLNDSPLLKLILFVVHEATRLLDQYTEFPGKSSLQKATLLCLKMIEITLEKQEIFMDLLREFNSSILVASMDKLLMGINTRTGKADHLVNIAKYVTYNSFNPELTLSSIKILYWVTQSSVYQPALVGMLTANKVVAGDILHGFVECLEIEDLEEVSCDTSDDTDENELSSGDVRNAARQHIMHVILYSLDHPAPNLAHFLLGYELTKPVCTSNLQEPGVLGSPRSCLHAVLSLVNRGVESRTGPTCVYNTPRFAELAYKLIYALCVNKDTSNPTMRFLRATHDFFLAHLQHLPFRPKGELTILNQQSWLLKSVAMEIKMTAANRQRSHTQRLLRMLLEDTQTVSKEIGGKLETSVDGDGMFGMDSHLLDSTTISHARQAVTGMQVRRKILCILDTIDLEQDAPLPLRLDFLNPGTVERVISTFDEKNEYGVTVCNIKLLHEYLVQELNTLQGSAAAGQRPLIQQEIERVLKNVVARNSVRQHLASKKHSFESWRHVTEVMLTACPLDVLKPDTRRDVIVELLQDLLRKVSNPDARQELVAPIAGVILTLMVNLRQSIVHDHTDTGATEYISMLETSNVSTLASQSAIMGSATSLTASPLVVVLRGLIEFIMQSSGGQQRVRTNLYGALLNFLQLPQKPKEMPGVDDDRSPVLDSAQLTEYEKQIKTNISVITSYGENFMEMVCRDSCDGHDVGKMLAISVLDTIISFDKHQRWLSFLTSKGYLRHIMESILQDDETLQNTLKPLPEPLKALYIYESKMSLLTRLAKSPGGAQELLHSAVMNKLSNCKFLSLRPEQDMYRMRSVSGDADGMEDHSFVPSLMARYRQLLFPALKLAIAIMTSLGIQHREAANQVLQFIISHSDVFNGIMRDHHVQVSLPALQELALTTAVIYRTVPGGENAYREDQSQLEYQGHISRIQRQMLSLIPRYCCLDHWTKKLKNVDSSIAADGKDKKDEISEALLEISSNVIAYSRAVVSMSGLSSEQCLILFTASLVEARSRELHTMEDMQMFSVTGGRPPSLGVIVRFLKQCTSVFIPALESHKQYIRKLQHINELAPEELRELALSMGVSNTDKMSTHQRQSLAASRLSQIVQHKAKQLTLYYYIVENSIFLLWRHLEFYFLHCQPSDSSSAMFSMPTIKSGKPRRLQGYPGLSDSEYEDSSLYEGMSKLIGAMEGVTQEDLEQLKGDAIACLNEPFFEKTLKVDECYGKSRTRYGFVPAVVRRIRRLLKLHIG</sequence>
<name>A0ABM0GZA2_SACKO</name>
<keyword evidence="4" id="KW-0539">Nucleus</keyword>
<organism evidence="5 6">
    <name type="scientific">Saccoglossus kowalevskii</name>
    <name type="common">Acorn worm</name>
    <dbReference type="NCBI Taxonomy" id="10224"/>
    <lineage>
        <taxon>Eukaryota</taxon>
        <taxon>Metazoa</taxon>
        <taxon>Hemichordata</taxon>
        <taxon>Enteropneusta</taxon>
        <taxon>Harrimaniidae</taxon>
        <taxon>Saccoglossus</taxon>
    </lineage>
</organism>
<proteinExistence type="inferred from homology"/>
<dbReference type="Pfam" id="PF11894">
    <property type="entry name" value="Nup192"/>
    <property type="match status" value="1"/>
</dbReference>
<reference evidence="6" key="1">
    <citation type="submission" date="2025-08" db="UniProtKB">
        <authorList>
            <consortium name="RefSeq"/>
        </authorList>
    </citation>
    <scope>IDENTIFICATION</scope>
    <source>
        <tissue evidence="6">Testes</tissue>
    </source>
</reference>
<dbReference type="InterPro" id="IPR021827">
    <property type="entry name" value="Nup186/Nup192/Nup205"/>
</dbReference>
<dbReference type="GeneID" id="100371992"/>
<evidence type="ECO:0000256" key="3">
    <source>
        <dbReference type="ARBA" id="ARBA00022448"/>
    </source>
</evidence>
<dbReference type="PANTHER" id="PTHR31344">
    <property type="entry name" value="NUCLEAR PORE COMPLEX PROTEIN NUP205"/>
    <property type="match status" value="1"/>
</dbReference>
<evidence type="ECO:0000256" key="4">
    <source>
        <dbReference type="ARBA" id="ARBA00023242"/>
    </source>
</evidence>
<comment type="similarity">
    <text evidence="2">Belongs to the NUP186/NUP192/NUP205 family.</text>
</comment>
<comment type="subcellular location">
    <subcellularLocation>
        <location evidence="1">Nucleus</location>
    </subcellularLocation>
</comment>
<evidence type="ECO:0000313" key="5">
    <source>
        <dbReference type="Proteomes" id="UP000694865"/>
    </source>
</evidence>
<dbReference type="RefSeq" id="XP_002740701.1">
    <property type="nucleotide sequence ID" value="XM_002740655.2"/>
</dbReference>
<keyword evidence="3" id="KW-0813">Transport</keyword>
<evidence type="ECO:0000313" key="6">
    <source>
        <dbReference type="RefSeq" id="XP_002740701.1"/>
    </source>
</evidence>
<dbReference type="PANTHER" id="PTHR31344:SF0">
    <property type="entry name" value="NUCLEAR PORE COMPLEX PROTEIN NUP205"/>
    <property type="match status" value="1"/>
</dbReference>
<gene>
    <name evidence="6" type="primary">NUP205</name>
</gene>
<protein>
    <submittedName>
        <fullName evidence="6">Nuclear pore complex protein Nup205</fullName>
    </submittedName>
</protein>
<dbReference type="Proteomes" id="UP000694865">
    <property type="component" value="Unplaced"/>
</dbReference>
<evidence type="ECO:0000256" key="2">
    <source>
        <dbReference type="ARBA" id="ARBA00005892"/>
    </source>
</evidence>